<dbReference type="EMBL" id="LBXN01000068">
    <property type="protein sequence ID" value="KKR31504.1"/>
    <property type="molecule type" value="Genomic_DNA"/>
</dbReference>
<evidence type="ECO:0000313" key="1">
    <source>
        <dbReference type="EMBL" id="KKR31504.1"/>
    </source>
</evidence>
<sequence length="177" mass="20346">MKYVAFLRGINVGGNSIIRMDELKVAVNNIGFTNVKTYTQSGNVIFESDIEDVIKIREELEKSLSDTFAMDLRIVVRTYEELKKVLKDAPIEWKRANDLRCYIAFVKEPVTPKDVLKEIHLKEGVDFVKKGEYVVYMSTKLEGLTHSGFTELVGTSVYKDITIRSFNAIRKLLKRME</sequence>
<protein>
    <recommendedName>
        <fullName evidence="3">DUF1697 domain-containing protein</fullName>
    </recommendedName>
</protein>
<dbReference type="PANTHER" id="PTHR36439">
    <property type="entry name" value="BLL4334 PROTEIN"/>
    <property type="match status" value="1"/>
</dbReference>
<dbReference type="PIRSF" id="PIRSF008502">
    <property type="entry name" value="UCP008502"/>
    <property type="match status" value="1"/>
</dbReference>
<accession>A0A0G0PTJ9</accession>
<dbReference type="SUPFAM" id="SSF160379">
    <property type="entry name" value="SP0830-like"/>
    <property type="match status" value="1"/>
</dbReference>
<dbReference type="PANTHER" id="PTHR36439:SF1">
    <property type="entry name" value="DUF1697 DOMAIN-CONTAINING PROTEIN"/>
    <property type="match status" value="1"/>
</dbReference>
<dbReference type="Gene3D" id="3.30.70.1260">
    <property type="entry name" value="bacterial protein sp0830 like"/>
    <property type="match status" value="1"/>
</dbReference>
<dbReference type="Pfam" id="PF08002">
    <property type="entry name" value="DUF1697"/>
    <property type="match status" value="1"/>
</dbReference>
<comment type="caution">
    <text evidence="1">The sequence shown here is derived from an EMBL/GenBank/DDBJ whole genome shotgun (WGS) entry which is preliminary data.</text>
</comment>
<dbReference type="AlphaFoldDB" id="A0A0G0PTJ9"/>
<dbReference type="PATRIC" id="fig|1618450.3.peg.1250"/>
<evidence type="ECO:0000313" key="2">
    <source>
        <dbReference type="Proteomes" id="UP000034539"/>
    </source>
</evidence>
<gene>
    <name evidence="1" type="ORF">UT63_C0068G0014</name>
</gene>
<reference evidence="1 2" key="1">
    <citation type="journal article" date="2015" name="Nature">
        <title>rRNA introns, odd ribosomes, and small enigmatic genomes across a large radiation of phyla.</title>
        <authorList>
            <person name="Brown C.T."/>
            <person name="Hug L.A."/>
            <person name="Thomas B.C."/>
            <person name="Sharon I."/>
            <person name="Castelle C.J."/>
            <person name="Singh A."/>
            <person name="Wilkins M.J."/>
            <person name="Williams K.H."/>
            <person name="Banfield J.F."/>
        </authorList>
    </citation>
    <scope>NUCLEOTIDE SEQUENCE [LARGE SCALE GENOMIC DNA]</scope>
</reference>
<evidence type="ECO:0008006" key="3">
    <source>
        <dbReference type="Google" id="ProtNLM"/>
    </source>
</evidence>
<dbReference type="Gene3D" id="3.30.70.1280">
    <property type="entry name" value="SP0830-like domains"/>
    <property type="match status" value="1"/>
</dbReference>
<name>A0A0G0PTJ9_9BACT</name>
<dbReference type="InterPro" id="IPR012545">
    <property type="entry name" value="DUF1697"/>
</dbReference>
<proteinExistence type="predicted"/>
<organism evidence="1 2">
    <name type="scientific">Candidatus Gottesmanbacteria bacterium GW2011_GWC2_39_8</name>
    <dbReference type="NCBI Taxonomy" id="1618450"/>
    <lineage>
        <taxon>Bacteria</taxon>
        <taxon>Candidatus Gottesmaniibacteriota</taxon>
    </lineage>
</organism>
<dbReference type="Proteomes" id="UP000034539">
    <property type="component" value="Unassembled WGS sequence"/>
</dbReference>